<evidence type="ECO:0000313" key="3">
    <source>
        <dbReference type="Proteomes" id="UP000253324"/>
    </source>
</evidence>
<keyword evidence="1" id="KW-0812">Transmembrane</keyword>
<protein>
    <submittedName>
        <fullName evidence="2">Putative small integral membrane protein</fullName>
    </submittedName>
</protein>
<feature type="transmembrane region" description="Helical" evidence="1">
    <location>
        <begin position="95"/>
        <end position="112"/>
    </location>
</feature>
<dbReference type="InterPro" id="IPR018678">
    <property type="entry name" value="DUF2160_TM"/>
</dbReference>
<feature type="transmembrane region" description="Helical" evidence="1">
    <location>
        <begin position="52"/>
        <end position="74"/>
    </location>
</feature>
<keyword evidence="1" id="KW-1133">Transmembrane helix</keyword>
<dbReference type="EMBL" id="QPJM01000004">
    <property type="protein sequence ID" value="RCW84606.1"/>
    <property type="molecule type" value="Genomic_DNA"/>
</dbReference>
<keyword evidence="1" id="KW-0472">Membrane</keyword>
<dbReference type="OrthoDB" id="5420630at2"/>
<evidence type="ECO:0000256" key="1">
    <source>
        <dbReference type="SAM" id="Phobius"/>
    </source>
</evidence>
<sequence>MEMTRRWPVVLAAVVAAFAIMVGLLVGAVPFKDGARDWFAPLAKGGWMAWTFPTALFFLTIFFLMSLMAVWEYASPGGNPRVGILRFETTRGDRLFVSLLGSAFIHLAWLGLIGPNLWWALALSVVYAIGVFRFV</sequence>
<evidence type="ECO:0000313" key="2">
    <source>
        <dbReference type="EMBL" id="RCW84606.1"/>
    </source>
</evidence>
<accession>A0A368YZF2</accession>
<organism evidence="2 3">
    <name type="scientific">Phyllobacterium bourgognense</name>
    <dbReference type="NCBI Taxonomy" id="314236"/>
    <lineage>
        <taxon>Bacteria</taxon>
        <taxon>Pseudomonadati</taxon>
        <taxon>Pseudomonadota</taxon>
        <taxon>Alphaproteobacteria</taxon>
        <taxon>Hyphomicrobiales</taxon>
        <taxon>Phyllobacteriaceae</taxon>
        <taxon>Phyllobacterium</taxon>
    </lineage>
</organism>
<keyword evidence="3" id="KW-1185">Reference proteome</keyword>
<feature type="transmembrane region" description="Helical" evidence="1">
    <location>
        <begin position="118"/>
        <end position="134"/>
    </location>
</feature>
<proteinExistence type="predicted"/>
<gene>
    <name evidence="2" type="ORF">C7476_104364</name>
</gene>
<dbReference type="Pfam" id="PF09928">
    <property type="entry name" value="DUF2160"/>
    <property type="match status" value="1"/>
</dbReference>
<comment type="caution">
    <text evidence="2">The sequence shown here is derived from an EMBL/GenBank/DDBJ whole genome shotgun (WGS) entry which is preliminary data.</text>
</comment>
<dbReference type="AlphaFoldDB" id="A0A368YZF2"/>
<name>A0A368YZF2_9HYPH</name>
<reference evidence="2 3" key="1">
    <citation type="submission" date="2018-07" db="EMBL/GenBank/DDBJ databases">
        <title>Genomic Encyclopedia of Type Strains, Phase III (KMG-III): the genomes of soil and plant-associated and newly described type strains.</title>
        <authorList>
            <person name="Whitman W."/>
        </authorList>
    </citation>
    <scope>NUCLEOTIDE SEQUENCE [LARGE SCALE GENOMIC DNA]</scope>
    <source>
        <strain evidence="2 3">31-25a</strain>
    </source>
</reference>
<dbReference type="RefSeq" id="WP_114429861.1">
    <property type="nucleotide sequence ID" value="NZ_QPJM01000004.1"/>
</dbReference>
<dbReference type="Proteomes" id="UP000253324">
    <property type="component" value="Unassembled WGS sequence"/>
</dbReference>